<reference evidence="2" key="1">
    <citation type="submission" date="2014-09" db="EMBL/GenBank/DDBJ databases">
        <authorList>
            <person name="Magalhaes I.L.F."/>
            <person name="Oliveira U."/>
            <person name="Santos F.R."/>
            <person name="Vidigal T.H.D.A."/>
            <person name="Brescovit A.D."/>
            <person name="Santos A.J."/>
        </authorList>
    </citation>
    <scope>NUCLEOTIDE SEQUENCE</scope>
    <source>
        <tissue evidence="2">Shoot tissue taken approximately 20 cm above the soil surface</tissue>
    </source>
</reference>
<dbReference type="EMBL" id="GBRH01210597">
    <property type="protein sequence ID" value="JAD87298.1"/>
    <property type="molecule type" value="Transcribed_RNA"/>
</dbReference>
<dbReference type="AlphaFoldDB" id="A0A0A9DKU4"/>
<evidence type="ECO:0000256" key="1">
    <source>
        <dbReference type="SAM" id="Phobius"/>
    </source>
</evidence>
<feature type="transmembrane region" description="Helical" evidence="1">
    <location>
        <begin position="32"/>
        <end position="50"/>
    </location>
</feature>
<evidence type="ECO:0000313" key="2">
    <source>
        <dbReference type="EMBL" id="JAD87298.1"/>
    </source>
</evidence>
<sequence length="64" mass="7166">MFLKSCYSVKLLITSSFNLLYCAPFGLWSYGLHQIFCVLAINISILKVFVLGRGYSLQVPDCIG</sequence>
<organism evidence="2">
    <name type="scientific">Arundo donax</name>
    <name type="common">Giant reed</name>
    <name type="synonym">Donax arundinaceus</name>
    <dbReference type="NCBI Taxonomy" id="35708"/>
    <lineage>
        <taxon>Eukaryota</taxon>
        <taxon>Viridiplantae</taxon>
        <taxon>Streptophyta</taxon>
        <taxon>Embryophyta</taxon>
        <taxon>Tracheophyta</taxon>
        <taxon>Spermatophyta</taxon>
        <taxon>Magnoliopsida</taxon>
        <taxon>Liliopsida</taxon>
        <taxon>Poales</taxon>
        <taxon>Poaceae</taxon>
        <taxon>PACMAD clade</taxon>
        <taxon>Arundinoideae</taxon>
        <taxon>Arundineae</taxon>
        <taxon>Arundo</taxon>
    </lineage>
</organism>
<accession>A0A0A9DKU4</accession>
<protein>
    <submittedName>
        <fullName evidence="2">Uncharacterized protein</fullName>
    </submittedName>
</protein>
<name>A0A0A9DKU4_ARUDO</name>
<keyword evidence="1" id="KW-0472">Membrane</keyword>
<keyword evidence="1" id="KW-0812">Transmembrane</keyword>
<proteinExistence type="predicted"/>
<reference evidence="2" key="2">
    <citation type="journal article" date="2015" name="Data Brief">
        <title>Shoot transcriptome of the giant reed, Arundo donax.</title>
        <authorList>
            <person name="Barrero R.A."/>
            <person name="Guerrero F.D."/>
            <person name="Moolhuijzen P."/>
            <person name="Goolsby J.A."/>
            <person name="Tidwell J."/>
            <person name="Bellgard S.E."/>
            <person name="Bellgard M.I."/>
        </authorList>
    </citation>
    <scope>NUCLEOTIDE SEQUENCE</scope>
    <source>
        <tissue evidence="2">Shoot tissue taken approximately 20 cm above the soil surface</tissue>
    </source>
</reference>
<keyword evidence="1" id="KW-1133">Transmembrane helix</keyword>